<organism evidence="1 2">
    <name type="scientific">Hygrophoropsis aurantiaca</name>
    <dbReference type="NCBI Taxonomy" id="72124"/>
    <lineage>
        <taxon>Eukaryota</taxon>
        <taxon>Fungi</taxon>
        <taxon>Dikarya</taxon>
        <taxon>Basidiomycota</taxon>
        <taxon>Agaricomycotina</taxon>
        <taxon>Agaricomycetes</taxon>
        <taxon>Agaricomycetidae</taxon>
        <taxon>Boletales</taxon>
        <taxon>Coniophorineae</taxon>
        <taxon>Hygrophoropsidaceae</taxon>
        <taxon>Hygrophoropsis</taxon>
    </lineage>
</organism>
<evidence type="ECO:0000313" key="2">
    <source>
        <dbReference type="Proteomes" id="UP000790377"/>
    </source>
</evidence>
<gene>
    <name evidence="1" type="ORF">BJ138DRAFT_1144969</name>
</gene>
<evidence type="ECO:0000313" key="1">
    <source>
        <dbReference type="EMBL" id="KAH7913893.1"/>
    </source>
</evidence>
<sequence>MLRDPFVLTASWAISSRDAMAKSLQKKQAKASSAVERKVTDFFPRKSASASSQQPSSPVKPPQTPFAMTTRSRQSAGSKIVLKPTETSVPPLRPTSHTTASKHVPSRLTRSSANVLASDRRTSLKRPHSPEHQDTISYATTVQPKTPNKRKKKFESDSESGRPEGIVYVNKAGSPIKIVRPPAKVPSTPLKSQSTTVLSVQGLNNPMVPFQISGTAFSPSSCSTRALLSTSQSDEIELILPDRNDAAIGEVNEHVQKWRQKAVVSPCSSVDKDWNNSGTAMDIDLEESSSPHNTPVDTLSPAATSPVPSEADVSAQLRVGSSPASSLFSGTSPVFTSSPSASGSQPLSMPVTPGALDTDTKTAQVIADIKAKAYAASLSSSDDNRPPLEFRELEDSDDDEFELPTSKLTDERKLLFAPQTSRDIFSSPLTSLPSSTHKTSYRLRSRNVSPRSPSTSPIRPERNTRQRKSANRLPTVLTTSNASKPHPKKAAFNPLDALLREKKAADKRGNSSAAIRRAEHAVKNQPRMLSSILDEVEGSGDHSLDFADESAAWKAIQANTSTRLFSPVGDRDEPADASDTEGVMVGTRETNILGSKAGQAINKILVNDNSNKGKAKAHDLAKVLGVPLWNEQSTENAMDVNQEDLNQDINFAFDGSSPSLALLQQLMKNNDNEQLALVLNSGAFVTLRSDEINVVVSPLFKLAVYPSESEATYSAQNALIHIWKQKSKAQLSFADVVSGLFRLGARIDTADKLGLPIHPGATVGSMNMEIRANALHRLSDLVEVAAQSDCISVEDIPNTVLSLLLVGLDTSTTNELKIQLCNAINSICQSNNLRAPDVLTGLVTKLAEYTTSLTPINKAYLLSFLSSGSGRTRFISQWLAYAILTGESVTLQNGLPPITKIIDLLSPSAGSELLFDVTSDSTDYEALGHYVSIVSTVLTDIDPYVHMERNLKRPADTSIEDSPRKSKKPMMPLELIRNALELIHGKIVDTRAAHLDRSRTKAALQRLYMRIYHQREATLKSGNRGQVSNIRTYFNPRP</sequence>
<dbReference type="EMBL" id="MU267622">
    <property type="protein sequence ID" value="KAH7913893.1"/>
    <property type="molecule type" value="Genomic_DNA"/>
</dbReference>
<protein>
    <submittedName>
        <fullName evidence="1">Uncharacterized protein</fullName>
    </submittedName>
</protein>
<comment type="caution">
    <text evidence="1">The sequence shown here is derived from an EMBL/GenBank/DDBJ whole genome shotgun (WGS) entry which is preliminary data.</text>
</comment>
<proteinExistence type="predicted"/>
<keyword evidence="2" id="KW-1185">Reference proteome</keyword>
<reference evidence="1" key="1">
    <citation type="journal article" date="2021" name="New Phytol.">
        <title>Evolutionary innovations through gain and loss of genes in the ectomycorrhizal Boletales.</title>
        <authorList>
            <person name="Wu G."/>
            <person name="Miyauchi S."/>
            <person name="Morin E."/>
            <person name="Kuo A."/>
            <person name="Drula E."/>
            <person name="Varga T."/>
            <person name="Kohler A."/>
            <person name="Feng B."/>
            <person name="Cao Y."/>
            <person name="Lipzen A."/>
            <person name="Daum C."/>
            <person name="Hundley H."/>
            <person name="Pangilinan J."/>
            <person name="Johnson J."/>
            <person name="Barry K."/>
            <person name="LaButti K."/>
            <person name="Ng V."/>
            <person name="Ahrendt S."/>
            <person name="Min B."/>
            <person name="Choi I.G."/>
            <person name="Park H."/>
            <person name="Plett J.M."/>
            <person name="Magnuson J."/>
            <person name="Spatafora J.W."/>
            <person name="Nagy L.G."/>
            <person name="Henrissat B."/>
            <person name="Grigoriev I.V."/>
            <person name="Yang Z.L."/>
            <person name="Xu J."/>
            <person name="Martin F.M."/>
        </authorList>
    </citation>
    <scope>NUCLEOTIDE SEQUENCE</scope>
    <source>
        <strain evidence="1">ATCC 28755</strain>
    </source>
</reference>
<accession>A0ACB8ALK9</accession>
<dbReference type="Proteomes" id="UP000790377">
    <property type="component" value="Unassembled WGS sequence"/>
</dbReference>
<name>A0ACB8ALK9_9AGAM</name>